<sequence>MSNKYQGFQPKSFVSRRGVNRDRFVHDALHRAEDYMDDEDFSEFGIAPKKIRITGGFSAKDDGINRITTTNLLGSTSNESIGEKILRSISGNAYRRARLTDVEDLSMLVQKTDYHGLGYKPLKSRTPHSKTNNPLEATLKHGRKLKISGEAFGVGVLDDDDDDLHHIDEYGYDNIANYKFEDKSRTSGSGDRQSRYQESTQGGSSSSFKEPHALDDFVLATDLSAMQICENESTKYPLPTIADEWKQPKRDEPYIPPENLEPKQDVSLYKSQASKFNSKFTSSISSKAIDRDTFEKRTGLIHYSDLKASEFIPPKNTIDPAQSPNQSKITIERRVIEWRPCSLLCKHFNVPNPYPDNAYFGVKPADLAISDESISAERERHRLPLAPVALRRSIFNVVFDEPSEDADDETDLSEDEPQVVMIDDTEESCIKPSGSKTPPLEQHNVVESDKSDKESDIILIDAPKQEPEVIVLSSSSSSPSSPASQAHRPRVRTQSDSESDDAYGPPLPPSRIIYKALDRKSTTESSSTSRSRSFKHKKKSKKHKRSRDRK</sequence>
<dbReference type="GO" id="GO:0006397">
    <property type="term" value="P:mRNA processing"/>
    <property type="evidence" value="ECO:0007669"/>
    <property type="project" value="InterPro"/>
</dbReference>
<dbReference type="GO" id="GO:0005634">
    <property type="term" value="C:nucleus"/>
    <property type="evidence" value="ECO:0007669"/>
    <property type="project" value="TreeGrafter"/>
</dbReference>
<protein>
    <recommendedName>
        <fullName evidence="2">G patch domain-containing protein</fullName>
    </recommendedName>
</protein>
<feature type="domain" description="G patch" evidence="2">
    <location>
        <begin position="6"/>
        <end position="54"/>
    </location>
</feature>
<organism evidence="3">
    <name type="scientific">Aceria tosichella</name>
    <name type="common">wheat curl mite</name>
    <dbReference type="NCBI Taxonomy" id="561515"/>
    <lineage>
        <taxon>Eukaryota</taxon>
        <taxon>Metazoa</taxon>
        <taxon>Ecdysozoa</taxon>
        <taxon>Arthropoda</taxon>
        <taxon>Chelicerata</taxon>
        <taxon>Arachnida</taxon>
        <taxon>Acari</taxon>
        <taxon>Acariformes</taxon>
        <taxon>Trombidiformes</taxon>
        <taxon>Prostigmata</taxon>
        <taxon>Eupodina</taxon>
        <taxon>Eriophyoidea</taxon>
        <taxon>Eriophyidae</taxon>
        <taxon>Eriophyinae</taxon>
        <taxon>Aceriini</taxon>
        <taxon>Aceria</taxon>
    </lineage>
</organism>
<feature type="compositionally biased region" description="Low complexity" evidence="1">
    <location>
        <begin position="473"/>
        <end position="484"/>
    </location>
</feature>
<feature type="compositionally biased region" description="Polar residues" evidence="1">
    <location>
        <begin position="186"/>
        <end position="208"/>
    </location>
</feature>
<gene>
    <name evidence="3" type="ORF">g.16182</name>
</gene>
<feature type="region of interest" description="Disordered" evidence="1">
    <location>
        <begin position="401"/>
        <end position="420"/>
    </location>
</feature>
<feature type="compositionally biased region" description="Basic residues" evidence="1">
    <location>
        <begin position="532"/>
        <end position="550"/>
    </location>
</feature>
<dbReference type="PANTHER" id="PTHR13384">
    <property type="entry name" value="G PATCH DOMAIN-CONTAINING PROTEIN 1"/>
    <property type="match status" value="1"/>
</dbReference>
<feature type="compositionally biased region" description="Basic and acidic residues" evidence="1">
    <location>
        <begin position="444"/>
        <end position="456"/>
    </location>
</feature>
<feature type="region of interest" description="Disordered" evidence="1">
    <location>
        <begin position="182"/>
        <end position="210"/>
    </location>
</feature>
<evidence type="ECO:0000259" key="2">
    <source>
        <dbReference type="Pfam" id="PF07713"/>
    </source>
</evidence>
<dbReference type="EMBL" id="GGYP01004865">
    <property type="protein sequence ID" value="MDE49636.1"/>
    <property type="molecule type" value="Transcribed_RNA"/>
</dbReference>
<dbReference type="GO" id="GO:0003723">
    <property type="term" value="F:RNA binding"/>
    <property type="evidence" value="ECO:0007669"/>
    <property type="project" value="TreeGrafter"/>
</dbReference>
<dbReference type="Pfam" id="PF07713">
    <property type="entry name" value="DUF1604"/>
    <property type="match status" value="1"/>
</dbReference>
<dbReference type="PANTHER" id="PTHR13384:SF19">
    <property type="entry name" value="G PATCH DOMAIN-CONTAINING PROTEIN 1"/>
    <property type="match status" value="1"/>
</dbReference>
<name>A0A6G1SGG8_9ACAR</name>
<dbReference type="InterPro" id="IPR011666">
    <property type="entry name" value="DUF1604"/>
</dbReference>
<proteinExistence type="predicted"/>
<evidence type="ECO:0000256" key="1">
    <source>
        <dbReference type="SAM" id="MobiDB-lite"/>
    </source>
</evidence>
<dbReference type="AlphaFoldDB" id="A0A6G1SGG8"/>
<evidence type="ECO:0000313" key="3">
    <source>
        <dbReference type="EMBL" id="MDE49636.1"/>
    </source>
</evidence>
<feature type="region of interest" description="Disordered" evidence="1">
    <location>
        <begin position="427"/>
        <end position="550"/>
    </location>
</feature>
<accession>A0A6G1SGG8</accession>
<reference evidence="3" key="1">
    <citation type="submission" date="2018-10" db="EMBL/GenBank/DDBJ databases">
        <title>Transcriptome assembly of Aceria tosichella (Wheat curl mite) Type 2.</title>
        <authorList>
            <person name="Scully E.D."/>
            <person name="Geib S.M."/>
            <person name="Palmer N.A."/>
            <person name="Gupta A.K."/>
            <person name="Sarath G."/>
            <person name="Tatineni S."/>
        </authorList>
    </citation>
    <scope>NUCLEOTIDE SEQUENCE</scope>
    <source>
        <strain evidence="3">LincolnNE</strain>
    </source>
</reference>